<organism evidence="3 4">
    <name type="scientific">Bacillus salipaludis</name>
    <dbReference type="NCBI Taxonomy" id="2547811"/>
    <lineage>
        <taxon>Bacteria</taxon>
        <taxon>Bacillati</taxon>
        <taxon>Bacillota</taxon>
        <taxon>Bacilli</taxon>
        <taxon>Bacillales</taxon>
        <taxon>Bacillaceae</taxon>
        <taxon>Bacillus</taxon>
    </lineage>
</organism>
<evidence type="ECO:0000256" key="1">
    <source>
        <dbReference type="SAM" id="Phobius"/>
    </source>
</evidence>
<accession>A0A4R5VQA5</accession>
<gene>
    <name evidence="3" type="ORF">E2K98_13265</name>
    <name evidence="2" type="ORF">RCG21_20765</name>
</gene>
<keyword evidence="1" id="KW-1133">Transmembrane helix</keyword>
<protein>
    <submittedName>
        <fullName evidence="3">Uncharacterized protein</fullName>
    </submittedName>
</protein>
<comment type="caution">
    <text evidence="3">The sequence shown here is derived from an EMBL/GenBank/DDBJ whole genome shotgun (WGS) entry which is preliminary data.</text>
</comment>
<proteinExistence type="predicted"/>
<keyword evidence="1" id="KW-0812">Transmembrane</keyword>
<dbReference type="EMBL" id="JAVGVR010000001">
    <property type="protein sequence ID" value="MDQ6598764.1"/>
    <property type="molecule type" value="Genomic_DNA"/>
</dbReference>
<reference evidence="2" key="2">
    <citation type="submission" date="2023-08" db="EMBL/GenBank/DDBJ databases">
        <title>Nitrogen cycling bacteria in agricultural field soils.</title>
        <authorList>
            <person name="Jang J."/>
        </authorList>
    </citation>
    <scope>NUCLEOTIDE SEQUENCE</scope>
    <source>
        <strain evidence="2">PS3-36</strain>
    </source>
</reference>
<sequence length="64" mass="7223">MNILIGLVILILIISVVLTLFITGKPDEDYSKSTRRNTTNLTLIYVVIIFIALISLGIYIWLTL</sequence>
<keyword evidence="5" id="KW-1185">Reference proteome</keyword>
<dbReference type="Proteomes" id="UP001178888">
    <property type="component" value="Unassembled WGS sequence"/>
</dbReference>
<dbReference type="Proteomes" id="UP000295132">
    <property type="component" value="Unassembled WGS sequence"/>
</dbReference>
<evidence type="ECO:0000313" key="2">
    <source>
        <dbReference type="EMBL" id="MDQ6598764.1"/>
    </source>
</evidence>
<dbReference type="EMBL" id="SMYO01000006">
    <property type="protein sequence ID" value="TDK60695.1"/>
    <property type="molecule type" value="Genomic_DNA"/>
</dbReference>
<reference evidence="3 4" key="1">
    <citation type="submission" date="2019-03" db="EMBL/GenBank/DDBJ databases">
        <title>Bacillus niacini sp. nov. a Nicotinate-Metabolizing Mesophile Isolated from Soil.</title>
        <authorList>
            <person name="Zhang G."/>
        </authorList>
    </citation>
    <scope>NUCLEOTIDE SEQUENCE [LARGE SCALE GENOMIC DNA]</scope>
    <source>
        <strain evidence="3 4">WN066</strain>
    </source>
</reference>
<name>A0A4R5VQA5_9BACI</name>
<dbReference type="AlphaFoldDB" id="A0A4R5VQA5"/>
<keyword evidence="1" id="KW-0472">Membrane</keyword>
<evidence type="ECO:0000313" key="3">
    <source>
        <dbReference type="EMBL" id="TDK60695.1"/>
    </source>
</evidence>
<feature type="transmembrane region" description="Helical" evidence="1">
    <location>
        <begin position="43"/>
        <end position="62"/>
    </location>
</feature>
<evidence type="ECO:0000313" key="4">
    <source>
        <dbReference type="Proteomes" id="UP000295132"/>
    </source>
</evidence>
<dbReference type="RefSeq" id="WP_133334800.1">
    <property type="nucleotide sequence ID" value="NZ_JAVGVR010000001.1"/>
</dbReference>
<evidence type="ECO:0000313" key="5">
    <source>
        <dbReference type="Proteomes" id="UP001178888"/>
    </source>
</evidence>